<feature type="binding site" evidence="8">
    <location>
        <position position="109"/>
    </location>
    <ligand>
        <name>substrate</name>
    </ligand>
</feature>
<reference evidence="15" key="2">
    <citation type="journal article" date="2014" name="BMC Genomics">
        <title>A genomic perspective to assessing quality of mass-reared SIT flies used in Mediterranean fruit fly (Ceratitis capitata) eradication in California.</title>
        <authorList>
            <person name="Calla B."/>
            <person name="Hall B."/>
            <person name="Hou S."/>
            <person name="Geib S.M."/>
        </authorList>
    </citation>
    <scope>NUCLEOTIDE SEQUENCE</scope>
</reference>
<comment type="similarity">
    <text evidence="1">Belongs to the LDH/MDH superfamily. MDH type 1 family.</text>
</comment>
<keyword evidence="4 10" id="KW-0560">Oxidoreductase</keyword>
<dbReference type="GO" id="GO:0030060">
    <property type="term" value="F:L-malate dehydrogenase (NAD+) activity"/>
    <property type="evidence" value="ECO:0007669"/>
    <property type="project" value="UniProtKB-EC"/>
</dbReference>
<sequence>MKSLRARHISRLLRCFSTTTRYNYKVTVVGGCGGIGQPLSLLLKRNTKVKTLAIYDVARTPGIYTDLSHIDTSVVVEGYQCAENLPAALEKADIVLLVGGAARKPDMTRDDLFKLNVNVVEEVVTTIADKCPKALVGIITNPVNSCVPVAAEILKEKNVFDPKRLFGVTTLDLVRARTFIGEILDMDPGKVSIPVIGGHSGETILPILSQCKPPLKLDKERAIKLIKRIQDAGTEVVKAKCLDGGTSATLSMAHAAYLFTDALLRGLQGDCKPVKCAYVASDVSDCAFFSTPLQLGKNGVEKNLGLPKMNKDEEEMYCKAVEKLKKHIKSGVDYFKNKSKCDKKVKEEKKDKDKKC</sequence>
<evidence type="ECO:0000313" key="15">
    <source>
        <dbReference type="EMBL" id="JAC01244.1"/>
    </source>
</evidence>
<reference evidence="15" key="1">
    <citation type="submission" date="2013-07" db="EMBL/GenBank/DDBJ databases">
        <authorList>
            <person name="Geib S."/>
        </authorList>
    </citation>
    <scope>NUCLEOTIDE SEQUENCE</scope>
</reference>
<feature type="binding site" evidence="9">
    <location>
        <begin position="139"/>
        <end position="141"/>
    </location>
    <ligand>
        <name>NAD(+)</name>
        <dbReference type="ChEBI" id="CHEBI:57540"/>
    </ligand>
</feature>
<feature type="binding site" evidence="9">
    <location>
        <position position="116"/>
    </location>
    <ligand>
        <name>NAD(+)</name>
        <dbReference type="ChEBI" id="CHEBI:57540"/>
    </ligand>
</feature>
<evidence type="ECO:0000256" key="2">
    <source>
        <dbReference type="ARBA" id="ARBA00011738"/>
    </source>
</evidence>
<feature type="domain" description="Lactate/malate dehydrogenase C-terminal" evidence="13">
    <location>
        <begin position="169"/>
        <end position="333"/>
    </location>
</feature>
<dbReference type="PIRSF" id="PIRSF000102">
    <property type="entry name" value="Lac_mal_DH"/>
    <property type="match status" value="1"/>
</dbReference>
<dbReference type="PROSITE" id="PS00068">
    <property type="entry name" value="MDH"/>
    <property type="match status" value="1"/>
</dbReference>
<evidence type="ECO:0000313" key="16">
    <source>
        <dbReference type="Proteomes" id="UP000606786"/>
    </source>
</evidence>
<organism evidence="15">
    <name type="scientific">Ceratitis capitata</name>
    <name type="common">Mediterranean fruit fly</name>
    <name type="synonym">Tephritis capitata</name>
    <dbReference type="NCBI Taxonomy" id="7213"/>
    <lineage>
        <taxon>Eukaryota</taxon>
        <taxon>Metazoa</taxon>
        <taxon>Ecdysozoa</taxon>
        <taxon>Arthropoda</taxon>
        <taxon>Hexapoda</taxon>
        <taxon>Insecta</taxon>
        <taxon>Pterygota</taxon>
        <taxon>Neoptera</taxon>
        <taxon>Endopterygota</taxon>
        <taxon>Diptera</taxon>
        <taxon>Brachycera</taxon>
        <taxon>Muscomorpha</taxon>
        <taxon>Tephritoidea</taxon>
        <taxon>Tephritidae</taxon>
        <taxon>Ceratitis</taxon>
        <taxon>Ceratitis</taxon>
    </lineage>
</organism>
<dbReference type="InterPro" id="IPR036291">
    <property type="entry name" value="NAD(P)-bd_dom_sf"/>
</dbReference>
<dbReference type="CDD" id="cd01337">
    <property type="entry name" value="MDH_glyoxysomal_mitochondrial"/>
    <property type="match status" value="1"/>
</dbReference>
<dbReference type="GO" id="GO:0006108">
    <property type="term" value="P:malate metabolic process"/>
    <property type="evidence" value="ECO:0007669"/>
    <property type="project" value="InterPro"/>
</dbReference>
<keyword evidence="16" id="KW-1185">Reference proteome</keyword>
<dbReference type="EMBL" id="GAMC01005312">
    <property type="protein sequence ID" value="JAC01244.1"/>
    <property type="molecule type" value="mRNA"/>
</dbReference>
<dbReference type="Gene3D" id="3.40.50.720">
    <property type="entry name" value="NAD(P)-binding Rossmann-like Domain"/>
    <property type="match status" value="1"/>
</dbReference>
<dbReference type="FunFam" id="3.90.110.10:FF:000001">
    <property type="entry name" value="Malate dehydrogenase"/>
    <property type="match status" value="1"/>
</dbReference>
<gene>
    <name evidence="15" type="primary">MDHM</name>
    <name evidence="14" type="ORF">CCAP1982_LOCUS8517</name>
</gene>
<dbReference type="InterPro" id="IPR001557">
    <property type="entry name" value="L-lactate/malate_DH"/>
</dbReference>
<evidence type="ECO:0000256" key="11">
    <source>
        <dbReference type="RuleBase" id="RU003405"/>
    </source>
</evidence>
<dbReference type="SUPFAM" id="SSF56327">
    <property type="entry name" value="LDH C-terminal domain-like"/>
    <property type="match status" value="1"/>
</dbReference>
<dbReference type="Pfam" id="PF02866">
    <property type="entry name" value="Ldh_1_C"/>
    <property type="match status" value="1"/>
</dbReference>
<feature type="binding site" evidence="9">
    <location>
        <position position="56"/>
    </location>
    <ligand>
        <name>NAD(+)</name>
        <dbReference type="ChEBI" id="CHEBI:57540"/>
    </ligand>
</feature>
<dbReference type="AlphaFoldDB" id="W8BWF3"/>
<feature type="binding site" evidence="8">
    <location>
        <position position="103"/>
    </location>
    <ligand>
        <name>substrate</name>
    </ligand>
</feature>
<dbReference type="InterPro" id="IPR001236">
    <property type="entry name" value="Lactate/malate_DH_N"/>
</dbReference>
<feature type="active site" description="Proton acceptor" evidence="7">
    <location>
        <position position="199"/>
    </location>
</feature>
<dbReference type="InterPro" id="IPR015955">
    <property type="entry name" value="Lactate_DH/Glyco_Ohase_4_C"/>
</dbReference>
<dbReference type="Proteomes" id="UP000606786">
    <property type="component" value="Unassembled WGS sequence"/>
</dbReference>
<dbReference type="GO" id="GO:0006099">
    <property type="term" value="P:tricarboxylic acid cycle"/>
    <property type="evidence" value="ECO:0007669"/>
    <property type="project" value="UniProtKB-KW"/>
</dbReference>
<dbReference type="Gene3D" id="3.90.110.10">
    <property type="entry name" value="Lactate dehydrogenase/glycoside hydrolase, family 4, C-terminal"/>
    <property type="match status" value="1"/>
</dbReference>
<feature type="binding site" evidence="8">
    <location>
        <position position="141"/>
    </location>
    <ligand>
        <name>substrate</name>
    </ligand>
</feature>
<feature type="domain" description="Lactate/malate dehydrogenase N-terminal" evidence="12">
    <location>
        <begin position="25"/>
        <end position="167"/>
    </location>
</feature>
<dbReference type="EC" id="1.1.1.37" evidence="11"/>
<reference evidence="14" key="3">
    <citation type="submission" date="2020-11" db="EMBL/GenBank/DDBJ databases">
        <authorList>
            <person name="Whitehead M."/>
        </authorList>
    </citation>
    <scope>NUCLEOTIDE SEQUENCE</scope>
    <source>
        <strain evidence="14">EGII</strain>
    </source>
</reference>
<dbReference type="NCBIfam" id="TIGR01772">
    <property type="entry name" value="MDH_euk_gproteo"/>
    <property type="match status" value="1"/>
</dbReference>
<evidence type="ECO:0000256" key="1">
    <source>
        <dbReference type="ARBA" id="ARBA00008824"/>
    </source>
</evidence>
<keyword evidence="5 9" id="KW-0520">NAD</keyword>
<dbReference type="Pfam" id="PF00056">
    <property type="entry name" value="Ldh_1_N"/>
    <property type="match status" value="1"/>
</dbReference>
<dbReference type="PANTHER" id="PTHR11540:SF16">
    <property type="entry name" value="MALATE DEHYDROGENASE, MITOCHONDRIAL"/>
    <property type="match status" value="1"/>
</dbReference>
<feature type="binding site" evidence="9">
    <location>
        <begin position="30"/>
        <end position="36"/>
    </location>
    <ligand>
        <name>NAD(+)</name>
        <dbReference type="ChEBI" id="CHEBI:57540"/>
    </ligand>
</feature>
<dbReference type="InterPro" id="IPR010097">
    <property type="entry name" value="Malate_DH_type1"/>
</dbReference>
<proteinExistence type="evidence at transcript level"/>
<dbReference type="FunFam" id="3.40.50.720:FF:000013">
    <property type="entry name" value="Malate dehydrogenase"/>
    <property type="match status" value="1"/>
</dbReference>
<name>W8BWF3_CERCA</name>
<feature type="binding site" evidence="9">
    <location>
        <position position="252"/>
    </location>
    <ligand>
        <name>NAD(+)</name>
        <dbReference type="ChEBI" id="CHEBI:57540"/>
    </ligand>
</feature>
<dbReference type="SUPFAM" id="SSF51735">
    <property type="entry name" value="NAD(P)-binding Rossmann-fold domains"/>
    <property type="match status" value="1"/>
</dbReference>
<dbReference type="GO" id="GO:0005739">
    <property type="term" value="C:mitochondrion"/>
    <property type="evidence" value="ECO:0007669"/>
    <property type="project" value="TreeGrafter"/>
</dbReference>
<feature type="binding site" evidence="8">
    <location>
        <position position="175"/>
    </location>
    <ligand>
        <name>substrate</name>
    </ligand>
</feature>
<evidence type="ECO:0000256" key="5">
    <source>
        <dbReference type="ARBA" id="ARBA00023027"/>
    </source>
</evidence>
<accession>W8BWF3</accession>
<evidence type="ECO:0000259" key="13">
    <source>
        <dbReference type="Pfam" id="PF02866"/>
    </source>
</evidence>
<dbReference type="EMBL" id="CAJHJT010000012">
    <property type="protein sequence ID" value="CAD7000012.1"/>
    <property type="molecule type" value="Genomic_DNA"/>
</dbReference>
<keyword evidence="3 11" id="KW-0816">Tricarboxylic acid cycle</keyword>
<evidence type="ECO:0000313" key="14">
    <source>
        <dbReference type="EMBL" id="CAD7000012.1"/>
    </source>
</evidence>
<comment type="catalytic activity">
    <reaction evidence="6 11">
        <text>(S)-malate + NAD(+) = oxaloacetate + NADH + H(+)</text>
        <dbReference type="Rhea" id="RHEA:21432"/>
        <dbReference type="ChEBI" id="CHEBI:15378"/>
        <dbReference type="ChEBI" id="CHEBI:15589"/>
        <dbReference type="ChEBI" id="CHEBI:16452"/>
        <dbReference type="ChEBI" id="CHEBI:57540"/>
        <dbReference type="ChEBI" id="CHEBI:57945"/>
        <dbReference type="EC" id="1.1.1.37"/>
    </reaction>
</comment>
<evidence type="ECO:0000256" key="4">
    <source>
        <dbReference type="ARBA" id="ARBA00023002"/>
    </source>
</evidence>
<protein>
    <recommendedName>
        <fullName evidence="11">Malate dehydrogenase</fullName>
        <ecNumber evidence="11">1.1.1.37</ecNumber>
    </recommendedName>
</protein>
<evidence type="ECO:0000256" key="7">
    <source>
        <dbReference type="PIRSR" id="PIRSR000102-1"/>
    </source>
</evidence>
<evidence type="ECO:0000259" key="12">
    <source>
        <dbReference type="Pfam" id="PF00056"/>
    </source>
</evidence>
<dbReference type="InterPro" id="IPR022383">
    <property type="entry name" value="Lactate/malate_DH_C"/>
</dbReference>
<dbReference type="OrthoDB" id="755699at2759"/>
<evidence type="ECO:0000256" key="9">
    <source>
        <dbReference type="PIRSR" id="PIRSR000102-3"/>
    </source>
</evidence>
<dbReference type="PANTHER" id="PTHR11540">
    <property type="entry name" value="MALATE AND LACTATE DEHYDROGENASE"/>
    <property type="match status" value="1"/>
</dbReference>
<evidence type="ECO:0000256" key="6">
    <source>
        <dbReference type="ARBA" id="ARBA00048313"/>
    </source>
</evidence>
<dbReference type="InterPro" id="IPR001252">
    <property type="entry name" value="Malate_DH_AS"/>
</dbReference>
<evidence type="ECO:0000256" key="8">
    <source>
        <dbReference type="PIRSR" id="PIRSR000102-2"/>
    </source>
</evidence>
<evidence type="ECO:0000256" key="3">
    <source>
        <dbReference type="ARBA" id="ARBA00022532"/>
    </source>
</evidence>
<comment type="subunit">
    <text evidence="2">Homodimer.</text>
</comment>
<evidence type="ECO:0000256" key="10">
    <source>
        <dbReference type="RuleBase" id="RU003369"/>
    </source>
</evidence>